<sequence length="205" mass="22186">MPTLRTIAGEDARIAADGDRLVIRGPAATVDALRDTVSALDHPLAELRVSVRIAPDTGTAANGNTERHSAGTAAAAVQRVRVREGGRAVIDTGRLEAEPKRWYWAGSDGTGFGEVPDYRDLPRGFTVTPQLTGGRVHVRITVRRDRRDGADIDTDTLITTVTGPLGEWLTLARTGTDTGDNRKNVKTWRAGGDGRRIELRVDRLD</sequence>
<protein>
    <submittedName>
        <fullName evidence="1">Uncharacterized protein</fullName>
    </submittedName>
</protein>
<dbReference type="EMBL" id="MN079431">
    <property type="protein sequence ID" value="QEA07867.1"/>
    <property type="molecule type" value="Genomic_DNA"/>
</dbReference>
<dbReference type="AlphaFoldDB" id="A0A5B8RLE2"/>
<gene>
    <name evidence="1" type="ORF">KBTEX_04232</name>
</gene>
<accession>A0A5B8RLE2</accession>
<evidence type="ECO:0000313" key="1">
    <source>
        <dbReference type="EMBL" id="QEA07867.1"/>
    </source>
</evidence>
<organism evidence="1">
    <name type="scientific">uncultured organism</name>
    <dbReference type="NCBI Taxonomy" id="155900"/>
    <lineage>
        <taxon>unclassified sequences</taxon>
        <taxon>environmental samples</taxon>
    </lineage>
</organism>
<proteinExistence type="predicted"/>
<name>A0A5B8RLE2_9ZZZZ</name>
<reference evidence="1" key="1">
    <citation type="submission" date="2019-06" db="EMBL/GenBank/DDBJ databases">
        <authorList>
            <person name="Murdoch R.W."/>
            <person name="Fathepure B."/>
        </authorList>
    </citation>
    <scope>NUCLEOTIDE SEQUENCE</scope>
</reference>